<dbReference type="SUPFAM" id="SSF56935">
    <property type="entry name" value="Porins"/>
    <property type="match status" value="1"/>
</dbReference>
<keyword evidence="14" id="KW-1185">Reference proteome</keyword>
<proteinExistence type="inferred from homology"/>
<keyword evidence="7 8" id="KW-0998">Cell outer membrane</keyword>
<evidence type="ECO:0000259" key="12">
    <source>
        <dbReference type="Pfam" id="PF07715"/>
    </source>
</evidence>
<organism evidence="13 14">
    <name type="scientific">Idiomarina seosinensis</name>
    <dbReference type="NCBI Taxonomy" id="281739"/>
    <lineage>
        <taxon>Bacteria</taxon>
        <taxon>Pseudomonadati</taxon>
        <taxon>Pseudomonadota</taxon>
        <taxon>Gammaproteobacteria</taxon>
        <taxon>Alteromonadales</taxon>
        <taxon>Idiomarinaceae</taxon>
        <taxon>Idiomarina</taxon>
    </lineage>
</organism>
<dbReference type="InterPro" id="IPR000531">
    <property type="entry name" value="Beta-barrel_TonB"/>
</dbReference>
<keyword evidence="2 8" id="KW-0813">Transport</keyword>
<evidence type="ECO:0000256" key="5">
    <source>
        <dbReference type="ARBA" id="ARBA00023077"/>
    </source>
</evidence>
<evidence type="ECO:0000256" key="4">
    <source>
        <dbReference type="ARBA" id="ARBA00022692"/>
    </source>
</evidence>
<dbReference type="InterPro" id="IPR039426">
    <property type="entry name" value="TonB-dep_rcpt-like"/>
</dbReference>
<name>A0A432ZGE9_9GAMM</name>
<dbReference type="OrthoDB" id="176248at2"/>
<dbReference type="InterPro" id="IPR037066">
    <property type="entry name" value="Plug_dom_sf"/>
</dbReference>
<feature type="domain" description="TonB-dependent receptor-like beta-barrel" evidence="11">
    <location>
        <begin position="344"/>
        <end position="847"/>
    </location>
</feature>
<gene>
    <name evidence="13" type="ORF">CWI81_00380</name>
</gene>
<keyword evidence="13" id="KW-0675">Receptor</keyword>
<comment type="similarity">
    <text evidence="8 9">Belongs to the TonB-dependent receptor family.</text>
</comment>
<evidence type="ECO:0000256" key="9">
    <source>
        <dbReference type="RuleBase" id="RU003357"/>
    </source>
</evidence>
<dbReference type="InterPro" id="IPR036942">
    <property type="entry name" value="Beta-barrel_TonB_sf"/>
</dbReference>
<evidence type="ECO:0000313" key="14">
    <source>
        <dbReference type="Proteomes" id="UP000287908"/>
    </source>
</evidence>
<comment type="subcellular location">
    <subcellularLocation>
        <location evidence="1 8">Cell outer membrane</location>
        <topology evidence="1 8">Multi-pass membrane protein</topology>
    </subcellularLocation>
</comment>
<dbReference type="Gene3D" id="2.40.170.20">
    <property type="entry name" value="TonB-dependent receptor, beta-barrel domain"/>
    <property type="match status" value="1"/>
</dbReference>
<evidence type="ECO:0000256" key="6">
    <source>
        <dbReference type="ARBA" id="ARBA00023136"/>
    </source>
</evidence>
<evidence type="ECO:0000256" key="7">
    <source>
        <dbReference type="ARBA" id="ARBA00023237"/>
    </source>
</evidence>
<dbReference type="InterPro" id="IPR012910">
    <property type="entry name" value="Plug_dom"/>
</dbReference>
<evidence type="ECO:0000256" key="8">
    <source>
        <dbReference type="PROSITE-ProRule" id="PRU01360"/>
    </source>
</evidence>
<keyword evidence="5 9" id="KW-0798">TonB box</keyword>
<keyword evidence="3 8" id="KW-1134">Transmembrane beta strand</keyword>
<dbReference type="GO" id="GO:0009279">
    <property type="term" value="C:cell outer membrane"/>
    <property type="evidence" value="ECO:0007669"/>
    <property type="project" value="UniProtKB-SubCell"/>
</dbReference>
<evidence type="ECO:0000259" key="11">
    <source>
        <dbReference type="Pfam" id="PF00593"/>
    </source>
</evidence>
<dbReference type="PROSITE" id="PS52016">
    <property type="entry name" value="TONB_DEPENDENT_REC_3"/>
    <property type="match status" value="1"/>
</dbReference>
<feature type="chain" id="PRO_5019521718" evidence="10">
    <location>
        <begin position="28"/>
        <end position="883"/>
    </location>
</feature>
<evidence type="ECO:0000256" key="1">
    <source>
        <dbReference type="ARBA" id="ARBA00004571"/>
    </source>
</evidence>
<evidence type="ECO:0000256" key="3">
    <source>
        <dbReference type="ARBA" id="ARBA00022452"/>
    </source>
</evidence>
<dbReference type="Pfam" id="PF00593">
    <property type="entry name" value="TonB_dep_Rec_b-barrel"/>
    <property type="match status" value="1"/>
</dbReference>
<comment type="caution">
    <text evidence="13">The sequence shown here is derived from an EMBL/GenBank/DDBJ whole genome shotgun (WGS) entry which is preliminary data.</text>
</comment>
<keyword evidence="4 8" id="KW-0812">Transmembrane</keyword>
<keyword evidence="6 8" id="KW-0472">Membrane</keyword>
<dbReference type="EMBL" id="PIQF01000001">
    <property type="protein sequence ID" value="RUO76999.1"/>
    <property type="molecule type" value="Genomic_DNA"/>
</dbReference>
<dbReference type="Pfam" id="PF07715">
    <property type="entry name" value="Plug"/>
    <property type="match status" value="1"/>
</dbReference>
<dbReference type="PANTHER" id="PTHR47234:SF2">
    <property type="entry name" value="TONB-DEPENDENT RECEPTOR"/>
    <property type="match status" value="1"/>
</dbReference>
<sequence>MKNITFRKSLTAAAVAASLGFPALAVAQDAQEDSSAEQVERIQVTGSRIKRVDLEGASPVQVITAEDFNEQGRVSVADALRNVTANSFGSFIPSSGSSAQSQSTVSLLGAGSDRTLILLDGKRMAGSPSLGGASVNLSSIPMAAIERIEILKDGASAVYGSDAIAGVINIILKKDYEGASFSVQVGRPEADGADTRQLSFSTGITSDKGSITFVYDHQERGAIFDKAREYTAPSMEDTNGDGLISIYDETVGISYYGATLENPDGGLAASAICGDLTANVDGFVGVLDQGSALGGVGGGEVCGFAYAGVSANQASTNRDSVMTSAQYDINENLELFARGMFSRNDSFGRYAPPAAPWDGVPADSEHNSFGEPVDGYFRWHEIGNRDGEVTDYQQDYMVGLRGYFGETAEWEVSYHKARLDYRSVGRYYLSYAGLYTNEYFDIPLGSEEGVDNMRSTIYTENVNDFEHISAGIGWSFGELSGGLIQHYFGGEFYDQEFASKYDAQSEAGLIGGSAGNSAVGQRDTTAFFYEASLPVTDQINVSAAYRWDDYSDFGSQGTPSVKAEYRPNEDLLIRASWSEGFRAPSLSELLASTSFSATFATDYVACRDNGIAAADCPERQFDNLIESNKNLGPEESTYINVGAVYSGIDNLSIKVDYFDLEVDNVISEITVQSLINAEYGGVLDQLESNYPGVQLNRAPDGSVEGDVITRSENGSFLSRKGFDVDVEYGIESDYGLFEVGLVTTYLTETGEDVYFGGPTQDFTNGPGTPEWRSQLTLNYFVGDFSINWNTDAIASTAEDSVLDIADGNPENFRYAFSNHNGTYITHNLNLVYDAGNIGRFNIGARNLFDKGVIKDDAGFWVDDTLYNAGHIGREFYAGYSIDF</sequence>
<protein>
    <submittedName>
        <fullName evidence="13">TonB-dependent receptor</fullName>
    </submittedName>
</protein>
<dbReference type="RefSeq" id="WP_126783270.1">
    <property type="nucleotide sequence ID" value="NZ_PIQF01000001.1"/>
</dbReference>
<dbReference type="Gene3D" id="2.170.130.10">
    <property type="entry name" value="TonB-dependent receptor, plug domain"/>
    <property type="match status" value="1"/>
</dbReference>
<dbReference type="PANTHER" id="PTHR47234">
    <property type="match status" value="1"/>
</dbReference>
<feature type="domain" description="TonB-dependent receptor plug" evidence="12">
    <location>
        <begin position="57"/>
        <end position="167"/>
    </location>
</feature>
<accession>A0A432ZGE9</accession>
<feature type="signal peptide" evidence="10">
    <location>
        <begin position="1"/>
        <end position="27"/>
    </location>
</feature>
<dbReference type="Proteomes" id="UP000287908">
    <property type="component" value="Unassembled WGS sequence"/>
</dbReference>
<reference evidence="13 14" key="1">
    <citation type="journal article" date="2011" name="Front. Microbiol.">
        <title>Genomic signatures of strain selection and enhancement in Bacillus atrophaeus var. globigii, a historical biowarfare simulant.</title>
        <authorList>
            <person name="Gibbons H.S."/>
            <person name="Broomall S.M."/>
            <person name="McNew L.A."/>
            <person name="Daligault H."/>
            <person name="Chapman C."/>
            <person name="Bruce D."/>
            <person name="Karavis M."/>
            <person name="Krepps M."/>
            <person name="McGregor P.A."/>
            <person name="Hong C."/>
            <person name="Park K.H."/>
            <person name="Akmal A."/>
            <person name="Feldman A."/>
            <person name="Lin J.S."/>
            <person name="Chang W.E."/>
            <person name="Higgs B.W."/>
            <person name="Demirev P."/>
            <person name="Lindquist J."/>
            <person name="Liem A."/>
            <person name="Fochler E."/>
            <person name="Read T.D."/>
            <person name="Tapia R."/>
            <person name="Johnson S."/>
            <person name="Bishop-Lilly K.A."/>
            <person name="Detter C."/>
            <person name="Han C."/>
            <person name="Sozhamannan S."/>
            <person name="Rosenzweig C.N."/>
            <person name="Skowronski E.W."/>
        </authorList>
    </citation>
    <scope>NUCLEOTIDE SEQUENCE [LARGE SCALE GENOMIC DNA]</scope>
    <source>
        <strain evidence="13 14">CL-SP19</strain>
    </source>
</reference>
<evidence type="ECO:0000256" key="2">
    <source>
        <dbReference type="ARBA" id="ARBA00022448"/>
    </source>
</evidence>
<dbReference type="AlphaFoldDB" id="A0A432ZGE9"/>
<evidence type="ECO:0000256" key="10">
    <source>
        <dbReference type="SAM" id="SignalP"/>
    </source>
</evidence>
<keyword evidence="10" id="KW-0732">Signal</keyword>
<evidence type="ECO:0000313" key="13">
    <source>
        <dbReference type="EMBL" id="RUO76999.1"/>
    </source>
</evidence>